<feature type="domain" description="DZIP3-like HEPN" evidence="1">
    <location>
        <begin position="23"/>
        <end position="110"/>
    </location>
</feature>
<protein>
    <recommendedName>
        <fullName evidence="1">DZIP3-like HEPN domain-containing protein</fullName>
    </recommendedName>
</protein>
<proteinExistence type="predicted"/>
<dbReference type="OrthoDB" id="10423422at2759"/>
<evidence type="ECO:0000313" key="2">
    <source>
        <dbReference type="EMBL" id="CAC5408765.1"/>
    </source>
</evidence>
<evidence type="ECO:0000313" key="3">
    <source>
        <dbReference type="Proteomes" id="UP000507470"/>
    </source>
</evidence>
<feature type="domain" description="DZIP3-like HEPN" evidence="1">
    <location>
        <begin position="638"/>
        <end position="748"/>
    </location>
</feature>
<dbReference type="InterPro" id="IPR041249">
    <property type="entry name" value="HEPN_DZIP3"/>
</dbReference>
<reference evidence="2 3" key="1">
    <citation type="submission" date="2020-06" db="EMBL/GenBank/DDBJ databases">
        <authorList>
            <person name="Li R."/>
            <person name="Bekaert M."/>
        </authorList>
    </citation>
    <scope>NUCLEOTIDE SEQUENCE [LARGE SCALE GENOMIC DNA]</scope>
    <source>
        <strain evidence="3">wild</strain>
    </source>
</reference>
<gene>
    <name evidence="2" type="ORF">MCOR_42132</name>
</gene>
<keyword evidence="3" id="KW-1185">Reference proteome</keyword>
<accession>A0A6J8DLD9</accession>
<dbReference type="EMBL" id="CACVKT020007606">
    <property type="protein sequence ID" value="CAC5408765.1"/>
    <property type="molecule type" value="Genomic_DNA"/>
</dbReference>
<evidence type="ECO:0000259" key="1">
    <source>
        <dbReference type="Pfam" id="PF18738"/>
    </source>
</evidence>
<organism evidence="2 3">
    <name type="scientific">Mytilus coruscus</name>
    <name type="common">Sea mussel</name>
    <dbReference type="NCBI Taxonomy" id="42192"/>
    <lineage>
        <taxon>Eukaryota</taxon>
        <taxon>Metazoa</taxon>
        <taxon>Spiralia</taxon>
        <taxon>Lophotrochozoa</taxon>
        <taxon>Mollusca</taxon>
        <taxon>Bivalvia</taxon>
        <taxon>Autobranchia</taxon>
        <taxon>Pteriomorphia</taxon>
        <taxon>Mytilida</taxon>
        <taxon>Mytiloidea</taxon>
        <taxon>Mytilidae</taxon>
        <taxon>Mytilinae</taxon>
        <taxon>Mytilus</taxon>
    </lineage>
</organism>
<dbReference type="Proteomes" id="UP000507470">
    <property type="component" value="Unassembled WGS sequence"/>
</dbReference>
<sequence length="1286" mass="150199">MVQLLFSVACPAVRMAFNHKIQPNQLRKVLDKNKALLEKLYRRKEKSINDFQWNLLFKGETVSSDDFDITLMFYLLRTPANISIGDIYPAPFDTRISAMITRISFIRNKAVLKLVSSFELDIDNDQQKISVNRTITYKIQDEKFCNDMLRRISSFKRLESRETIATKIDASEWVLKHFRHHKEKTEQPLQIIVLDKVGLNVNSLQIPKDFPLPHRTKKFMDLTPEENHFLVAVHALSNIVYPVIRKEFDKLCPDKELEKIRMDMYKQQTAQDCNNSHKDGKKSIKKRIYLTQIQQQQLFSPKQEESKNLALELMIYILKRRIEEEGQEDSVDQLEVIDIIKREIVQSPSGALNETRFQYIIKSIRGAVMHFGGEFHEEKGNNIHQIQNINFLRDAVEKQDMELQFRFDIVSSPRSKRIHAGDFSRGKCTHKRFQPFSFWTNGSMTDCVYEKSLCSEAGQIVYRDISTKDDRSCQCDFKQKYEVIKTPNNVCFCIPTEEDCSCYHTAYSTNSPISADNSCTNSGIKENQNQNRTDVIISDKNLAGKTEKERIPLRPAIAGGFFITVLFSKWTSEKMQSFEKYLRRNNTAGGQQLKEEEHHSIGNNKPTTDEVNFLRIVHLLVNVACPVVRIFFNNEIKPDQLRKTLDKNKQEMVKRYRKKDTIINDSQWYLLFGPGRTVTSDDFDIKLMILLLSTLANIMVSDLYPVYFDTSIVAMLSRIQFISNETFRNFEGQLSVYTFNKYWDDIGQQNLLYNMYNVLHIYNLFLFYFTLDRLLVVNPINIDAKLLRTFIHMSESYPGLILQQLISEYCASKSITIEDLLKKNKHKLYHKRIKNEPCCLCPTVSNCNRVISEKQWKTLYRENECSCFHSYSSSMRKQCIERFTPKMNNTLELSASKAMILHIPTILAYMIDRLNIKDCSLFLMHNQHVIYHSMEGKMCCKCCKVPAEKIIINIKQWNKLFKQEETISCRIGTRNCCCQYSVRNGIKFTDVDHACLSKIFTIAGPIGVLNKIEQNALLYFLNWTADKEPLQRMLTDLLSMIEDKTLNVSISSRMPMQSEKTTAQQSDLRRWIDDNVQKREATTEQQLQILIRDEDVLYVRSVLVPKDFSPPLKIKKFTDLTVDESNYLVVVHGLTKIVHPIIKKEFNTQCPDHVLNAIRLSISEWDMVSNRRKVGTKSQKERIYLTPDQQRQLFSQSREESENLDLELMIYILKKRSNFEWNKVYIDQLEVIEHIRREIVQSSSGTLTQKRFHDMLNCLTKAVLHLGGETSIEKLLRLHHIENILE</sequence>
<name>A0A6J8DLD9_MYTCO</name>
<dbReference type="Pfam" id="PF18738">
    <property type="entry name" value="HEPN_DZIP3"/>
    <property type="match status" value="2"/>
</dbReference>